<name>A0A8A0RQL2_9FIRM</name>
<feature type="transmembrane region" description="Helical" evidence="1">
    <location>
        <begin position="73"/>
        <end position="92"/>
    </location>
</feature>
<keyword evidence="1" id="KW-0812">Transmembrane</keyword>
<feature type="transmembrane region" description="Helical" evidence="1">
    <location>
        <begin position="6"/>
        <end position="22"/>
    </location>
</feature>
<keyword evidence="1" id="KW-0472">Membrane</keyword>
<evidence type="ECO:0008006" key="4">
    <source>
        <dbReference type="Google" id="ProtNLM"/>
    </source>
</evidence>
<dbReference type="KEGG" id="kme:H0A61_02066"/>
<keyword evidence="1" id="KW-1133">Transmembrane helix</keyword>
<accession>A0A8A0RQL2</accession>
<dbReference type="Pfam" id="PF12650">
    <property type="entry name" value="DUF3784"/>
    <property type="match status" value="1"/>
</dbReference>
<proteinExistence type="predicted"/>
<organism evidence="2 3">
    <name type="scientific">Koleobacter methoxysyntrophicus</name>
    <dbReference type="NCBI Taxonomy" id="2751313"/>
    <lineage>
        <taxon>Bacteria</taxon>
        <taxon>Bacillati</taxon>
        <taxon>Bacillota</taxon>
        <taxon>Clostridia</taxon>
        <taxon>Koleobacterales</taxon>
        <taxon>Koleobacteraceae</taxon>
        <taxon>Koleobacter</taxon>
    </lineage>
</organism>
<gene>
    <name evidence="2" type="ORF">H0A61_02066</name>
</gene>
<evidence type="ECO:0000313" key="3">
    <source>
        <dbReference type="Proteomes" id="UP000662904"/>
    </source>
</evidence>
<sequence length="100" mass="11142">MWIVSIVIGLFLVLLGFLLRFFKMVEILSGYNPEKVTDKDGLANWTGSNIILMGVLILFIGVLNMVLPDLNGTPSVIALIFIILGLSIRTSVGCRRYEKR</sequence>
<evidence type="ECO:0000256" key="1">
    <source>
        <dbReference type="SAM" id="Phobius"/>
    </source>
</evidence>
<protein>
    <recommendedName>
        <fullName evidence="4">DUF3784 domain-containing protein</fullName>
    </recommendedName>
</protein>
<evidence type="ECO:0000313" key="2">
    <source>
        <dbReference type="EMBL" id="QSQ09687.1"/>
    </source>
</evidence>
<dbReference type="EMBL" id="CP059066">
    <property type="protein sequence ID" value="QSQ09687.1"/>
    <property type="molecule type" value="Genomic_DNA"/>
</dbReference>
<feature type="transmembrane region" description="Helical" evidence="1">
    <location>
        <begin position="42"/>
        <end position="67"/>
    </location>
</feature>
<dbReference type="RefSeq" id="WP_206707029.1">
    <property type="nucleotide sequence ID" value="NZ_CP059066.1"/>
</dbReference>
<reference evidence="2" key="1">
    <citation type="submission" date="2020-07" db="EMBL/GenBank/DDBJ databases">
        <title>Koleobacter methoxysyntrophicus gen. nov., sp. nov., a novel anaerobic bacterium isolated from deep subsurface oil field and proposal of Koleobacterales ord. nov. in the phylum Firmicutes.</title>
        <authorList>
            <person name="Sakamoto S."/>
            <person name="Tamaki H."/>
        </authorList>
    </citation>
    <scope>NUCLEOTIDE SEQUENCE</scope>
    <source>
        <strain evidence="2">NRmbB1</strain>
    </source>
</reference>
<keyword evidence="3" id="KW-1185">Reference proteome</keyword>
<dbReference type="Proteomes" id="UP000662904">
    <property type="component" value="Chromosome"/>
</dbReference>
<dbReference type="AlphaFoldDB" id="A0A8A0RQL2"/>
<dbReference type="InterPro" id="IPR017259">
    <property type="entry name" value="UCP037672"/>
</dbReference>